<dbReference type="GO" id="GO:0005886">
    <property type="term" value="C:plasma membrane"/>
    <property type="evidence" value="ECO:0007669"/>
    <property type="project" value="TreeGrafter"/>
</dbReference>
<feature type="transmembrane region" description="Helical" evidence="6">
    <location>
        <begin position="198"/>
        <end position="221"/>
    </location>
</feature>
<keyword evidence="6" id="KW-0812">Transmembrane</keyword>
<dbReference type="PROSITE" id="PS50109">
    <property type="entry name" value="HIS_KIN"/>
    <property type="match status" value="1"/>
</dbReference>
<dbReference type="SUPFAM" id="SSF49785">
    <property type="entry name" value="Galactose-binding domain-like"/>
    <property type="match status" value="1"/>
</dbReference>
<evidence type="ECO:0000256" key="2">
    <source>
        <dbReference type="ARBA" id="ARBA00012438"/>
    </source>
</evidence>
<evidence type="ECO:0000256" key="1">
    <source>
        <dbReference type="ARBA" id="ARBA00000085"/>
    </source>
</evidence>
<dbReference type="AlphaFoldDB" id="A0A937D8D4"/>
<dbReference type="InterPro" id="IPR003594">
    <property type="entry name" value="HATPase_dom"/>
</dbReference>
<feature type="transmembrane region" description="Helical" evidence="6">
    <location>
        <begin position="269"/>
        <end position="287"/>
    </location>
</feature>
<dbReference type="CDD" id="cd00082">
    <property type="entry name" value="HisKA"/>
    <property type="match status" value="1"/>
</dbReference>
<keyword evidence="3" id="KW-0808">Transferase</keyword>
<name>A0A937D8D4_9BURK</name>
<comment type="catalytic activity">
    <reaction evidence="1">
        <text>ATP + protein L-histidine = ADP + protein N-phospho-L-histidine.</text>
        <dbReference type="EC" id="2.7.13.3"/>
    </reaction>
</comment>
<dbReference type="InterPro" id="IPR011006">
    <property type="entry name" value="CheY-like_superfamily"/>
</dbReference>
<dbReference type="SMART" id="SM00448">
    <property type="entry name" value="REC"/>
    <property type="match status" value="1"/>
</dbReference>
<dbReference type="GO" id="GO:0009927">
    <property type="term" value="F:histidine phosphotransfer kinase activity"/>
    <property type="evidence" value="ECO:0007669"/>
    <property type="project" value="TreeGrafter"/>
</dbReference>
<evidence type="ECO:0000313" key="10">
    <source>
        <dbReference type="EMBL" id="MBL0421956.1"/>
    </source>
</evidence>
<dbReference type="SUPFAM" id="SSF52172">
    <property type="entry name" value="CheY-like"/>
    <property type="match status" value="1"/>
</dbReference>
<dbReference type="Proteomes" id="UP000613011">
    <property type="component" value="Unassembled WGS sequence"/>
</dbReference>
<dbReference type="PROSITE" id="PS50110">
    <property type="entry name" value="RESPONSE_REGULATORY"/>
    <property type="match status" value="1"/>
</dbReference>
<dbReference type="Pfam" id="PF00512">
    <property type="entry name" value="HisKA"/>
    <property type="match status" value="1"/>
</dbReference>
<comment type="caution">
    <text evidence="10">The sequence shown here is derived from an EMBL/GenBank/DDBJ whole genome shotgun (WGS) entry which is preliminary data.</text>
</comment>
<dbReference type="RefSeq" id="WP_201685034.1">
    <property type="nucleotide sequence ID" value="NZ_JAEQNA010000006.1"/>
</dbReference>
<gene>
    <name evidence="10" type="ORF">JI739_16520</name>
</gene>
<keyword evidence="6" id="KW-1133">Transmembrane helix</keyword>
<organism evidence="10 11">
    <name type="scientific">Ramlibacter aurantiacus</name>
    <dbReference type="NCBI Taxonomy" id="2801330"/>
    <lineage>
        <taxon>Bacteria</taxon>
        <taxon>Pseudomonadati</taxon>
        <taxon>Pseudomonadota</taxon>
        <taxon>Betaproteobacteria</taxon>
        <taxon>Burkholderiales</taxon>
        <taxon>Comamonadaceae</taxon>
        <taxon>Ramlibacter</taxon>
    </lineage>
</organism>
<dbReference type="SUPFAM" id="SSF55874">
    <property type="entry name" value="ATPase domain of HSP90 chaperone/DNA topoisomerase II/histidine kinase"/>
    <property type="match status" value="1"/>
</dbReference>
<dbReference type="Pfam" id="PF07695">
    <property type="entry name" value="7TMR-DISM_7TM"/>
    <property type="match status" value="1"/>
</dbReference>
<evidence type="ECO:0000256" key="3">
    <source>
        <dbReference type="ARBA" id="ARBA00022679"/>
    </source>
</evidence>
<evidence type="ECO:0000256" key="4">
    <source>
        <dbReference type="ARBA" id="ARBA00022777"/>
    </source>
</evidence>
<dbReference type="Gene3D" id="2.60.120.260">
    <property type="entry name" value="Galactose-binding domain-like"/>
    <property type="match status" value="1"/>
</dbReference>
<feature type="signal peptide" evidence="7">
    <location>
        <begin position="1"/>
        <end position="26"/>
    </location>
</feature>
<dbReference type="Gene3D" id="1.10.287.130">
    <property type="match status" value="1"/>
</dbReference>
<dbReference type="InterPro" id="IPR003661">
    <property type="entry name" value="HisK_dim/P_dom"/>
</dbReference>
<feature type="domain" description="Histidine kinase" evidence="8">
    <location>
        <begin position="427"/>
        <end position="639"/>
    </location>
</feature>
<keyword evidence="11" id="KW-1185">Reference proteome</keyword>
<dbReference type="InterPro" id="IPR036890">
    <property type="entry name" value="HATPase_C_sf"/>
</dbReference>
<accession>A0A937D8D4</accession>
<dbReference type="InterPro" id="IPR005467">
    <property type="entry name" value="His_kinase_dom"/>
</dbReference>
<evidence type="ECO:0000313" key="11">
    <source>
        <dbReference type="Proteomes" id="UP000613011"/>
    </source>
</evidence>
<dbReference type="EC" id="2.7.13.3" evidence="2"/>
<keyword evidence="6" id="KW-0472">Membrane</keyword>
<dbReference type="InterPro" id="IPR011623">
    <property type="entry name" value="7TMR_DISM_rcpt_extracell_dom1"/>
</dbReference>
<feature type="transmembrane region" description="Helical" evidence="6">
    <location>
        <begin position="294"/>
        <end position="313"/>
    </location>
</feature>
<evidence type="ECO:0000256" key="6">
    <source>
        <dbReference type="SAM" id="Phobius"/>
    </source>
</evidence>
<dbReference type="PANTHER" id="PTHR43047">
    <property type="entry name" value="TWO-COMPONENT HISTIDINE PROTEIN KINASE"/>
    <property type="match status" value="1"/>
</dbReference>
<evidence type="ECO:0000259" key="9">
    <source>
        <dbReference type="PROSITE" id="PS50110"/>
    </source>
</evidence>
<protein>
    <recommendedName>
        <fullName evidence="2">histidine kinase</fullName>
        <ecNumber evidence="2">2.7.13.3</ecNumber>
    </recommendedName>
</protein>
<proteinExistence type="predicted"/>
<feature type="transmembrane region" description="Helical" evidence="6">
    <location>
        <begin position="325"/>
        <end position="341"/>
    </location>
</feature>
<feature type="domain" description="Response regulatory" evidence="9">
    <location>
        <begin position="659"/>
        <end position="778"/>
    </location>
</feature>
<dbReference type="EMBL" id="JAEQNA010000006">
    <property type="protein sequence ID" value="MBL0421956.1"/>
    <property type="molecule type" value="Genomic_DNA"/>
</dbReference>
<dbReference type="CDD" id="cd17546">
    <property type="entry name" value="REC_hyHK_CKI1_RcsC-like"/>
    <property type="match status" value="1"/>
</dbReference>
<evidence type="ECO:0000256" key="7">
    <source>
        <dbReference type="SAM" id="SignalP"/>
    </source>
</evidence>
<dbReference type="SMART" id="SM00388">
    <property type="entry name" value="HisKA"/>
    <property type="match status" value="1"/>
</dbReference>
<sequence>MKFPRPLLACWLAVLMLVFAVTEAPAAHPSPPATQGRLELAGPIDKPVPLQGEWGFAWHRFVDPAWQSLPTAAVATVPEAWNDLTADGKPPGRHGWGSYVLQVDCPAGQSLAVEADGQRTASRLFVNGRRVAGHGEPGSSAATTRAAVGQRVPITPEFACPLRLTLHIANFDHRAGGFVRAMAVGPADVLARARESRVVYQTALLSAYLLTALVALIFFAVRPQDRVSLTYGLFCLAMAVYTDLLGERLFLRLWAGPEVDWWSFMRLEYLAWIAAMALFTVTLRGLFPAAIRRRAVGVVMALLAMGAASATLLPPDLYSHITGPGQATAIVVALVLAAALLRPGQADQADARIVLGGMLAIVVALVADLALMDVAEPDHKLAPIGFALFMLSPALVIARRMSHALNAEVRNRTLEENARLREDVERISRHDLKAPLSGILGAARLLQSDSRLDGEQRALVKLLQRAALRMLEMVNLSLHLYKMETGTYTLQPETVDLREVLARVLVDLRGYAKARGVRLRTEAPDHLPVWVRAEELLCYSILANLVKNAVEASAAGQEVVASLHRGDPVRLAVHNRAEVPPHIEARMFQKYVTSRPGQGGTGLGTYSARLMARAQQGDLQVRTGPAEGTTFTLSLQPAAGQPPTAAPARAIPRTLPPRHLLLVDDDDISRMVVSHLVPQPPFTVETAPDGQAATQAMVERWPDHVLLDMEMPLMDGLATLQWIRSQEAAHGRRRCHVVMLSGHDDEASAARALEAGADRFLSKPVDRDELVATLEELDHLGGEPQSA</sequence>
<dbReference type="InterPro" id="IPR008979">
    <property type="entry name" value="Galactose-bd-like_sf"/>
</dbReference>
<dbReference type="Gene3D" id="3.40.50.2300">
    <property type="match status" value="1"/>
</dbReference>
<dbReference type="Pfam" id="PF02518">
    <property type="entry name" value="HATPase_c"/>
    <property type="match status" value="1"/>
</dbReference>
<keyword evidence="5" id="KW-0597">Phosphoprotein</keyword>
<reference evidence="10" key="1">
    <citation type="submission" date="2021-01" db="EMBL/GenBank/DDBJ databases">
        <title>Ramlibacter sp. strain AW1 16S ribosomal RNA gene Genome sequencing and assembly.</title>
        <authorList>
            <person name="Kang M."/>
        </authorList>
    </citation>
    <scope>NUCLEOTIDE SEQUENCE</scope>
    <source>
        <strain evidence="10">AW1</strain>
    </source>
</reference>
<dbReference type="SUPFAM" id="SSF47384">
    <property type="entry name" value="Homodimeric domain of signal transducing histidine kinase"/>
    <property type="match status" value="1"/>
</dbReference>
<feature type="modified residue" description="4-aspartylphosphate" evidence="5">
    <location>
        <position position="708"/>
    </location>
</feature>
<evidence type="ECO:0000256" key="5">
    <source>
        <dbReference type="PROSITE-ProRule" id="PRU00169"/>
    </source>
</evidence>
<dbReference type="Gene3D" id="3.30.565.10">
    <property type="entry name" value="Histidine kinase-like ATPase, C-terminal domain"/>
    <property type="match status" value="1"/>
</dbReference>
<keyword evidence="7" id="KW-0732">Signal</keyword>
<dbReference type="PANTHER" id="PTHR43047:SF72">
    <property type="entry name" value="OSMOSENSING HISTIDINE PROTEIN KINASE SLN1"/>
    <property type="match status" value="1"/>
</dbReference>
<feature type="transmembrane region" description="Helical" evidence="6">
    <location>
        <begin position="228"/>
        <end position="249"/>
    </location>
</feature>
<dbReference type="InterPro" id="IPR036097">
    <property type="entry name" value="HisK_dim/P_sf"/>
</dbReference>
<evidence type="ECO:0000259" key="8">
    <source>
        <dbReference type="PROSITE" id="PS50109"/>
    </source>
</evidence>
<dbReference type="Pfam" id="PF00072">
    <property type="entry name" value="Response_reg"/>
    <property type="match status" value="1"/>
</dbReference>
<feature type="transmembrane region" description="Helical" evidence="6">
    <location>
        <begin position="381"/>
        <end position="398"/>
    </location>
</feature>
<keyword evidence="4" id="KW-0418">Kinase</keyword>
<feature type="chain" id="PRO_5037864107" description="histidine kinase" evidence="7">
    <location>
        <begin position="27"/>
        <end position="787"/>
    </location>
</feature>
<dbReference type="InterPro" id="IPR001789">
    <property type="entry name" value="Sig_transdc_resp-reg_receiver"/>
</dbReference>
<feature type="transmembrane region" description="Helical" evidence="6">
    <location>
        <begin position="353"/>
        <end position="375"/>
    </location>
</feature>
<dbReference type="SMART" id="SM00387">
    <property type="entry name" value="HATPase_c"/>
    <property type="match status" value="1"/>
</dbReference>
<dbReference type="GO" id="GO:0000155">
    <property type="term" value="F:phosphorelay sensor kinase activity"/>
    <property type="evidence" value="ECO:0007669"/>
    <property type="project" value="InterPro"/>
</dbReference>